<feature type="domain" description="Glycosyltransferase 2-like" evidence="3">
    <location>
        <begin position="24"/>
        <end position="143"/>
    </location>
</feature>
<reference evidence="4 5" key="1">
    <citation type="submission" date="2021-03" db="EMBL/GenBank/DDBJ databases">
        <title>Comparative Genomics and Metabolomics in the genus Turicibacter.</title>
        <authorList>
            <person name="Maki J."/>
            <person name="Looft T."/>
        </authorList>
    </citation>
    <scope>NUCLEOTIDE SEQUENCE [LARGE SCALE GENOMIC DNA]</scope>
    <source>
        <strain evidence="4 5">MMM721</strain>
    </source>
</reference>
<evidence type="ECO:0000259" key="3">
    <source>
        <dbReference type="Pfam" id="PF00535"/>
    </source>
</evidence>
<dbReference type="SUPFAM" id="SSF53448">
    <property type="entry name" value="Nucleotide-diphospho-sugar transferases"/>
    <property type="match status" value="1"/>
</dbReference>
<dbReference type="EMBL" id="CP071249">
    <property type="protein sequence ID" value="UUF07140.1"/>
    <property type="molecule type" value="Genomic_DNA"/>
</dbReference>
<gene>
    <name evidence="4" type="ORF">J0J69_06530</name>
</gene>
<dbReference type="PANTHER" id="PTHR43685:SF11">
    <property type="entry name" value="GLYCOSYLTRANSFERASE TAGX-RELATED"/>
    <property type="match status" value="1"/>
</dbReference>
<dbReference type="RefSeq" id="WP_212726028.1">
    <property type="nucleotide sequence ID" value="NZ_CP071249.1"/>
</dbReference>
<dbReference type="PANTHER" id="PTHR43685">
    <property type="entry name" value="GLYCOSYLTRANSFERASE"/>
    <property type="match status" value="1"/>
</dbReference>
<protein>
    <submittedName>
        <fullName evidence="4">Glycosyltransferase</fullName>
    </submittedName>
</protein>
<keyword evidence="2" id="KW-0812">Transmembrane</keyword>
<comment type="similarity">
    <text evidence="1">Belongs to the glycosyltransferase 2 family.</text>
</comment>
<keyword evidence="2" id="KW-0472">Membrane</keyword>
<keyword evidence="2" id="KW-1133">Transmembrane helix</keyword>
<feature type="transmembrane region" description="Helical" evidence="2">
    <location>
        <begin position="309"/>
        <end position="329"/>
    </location>
</feature>
<evidence type="ECO:0000313" key="4">
    <source>
        <dbReference type="EMBL" id="UUF07140.1"/>
    </source>
</evidence>
<evidence type="ECO:0000256" key="2">
    <source>
        <dbReference type="SAM" id="Phobius"/>
    </source>
</evidence>
<dbReference type="InterPro" id="IPR001173">
    <property type="entry name" value="Glyco_trans_2-like"/>
</dbReference>
<dbReference type="Proteomes" id="UP001058016">
    <property type="component" value="Chromosome"/>
</dbReference>
<accession>A0ABY5JKS5</accession>
<proteinExistence type="inferred from homology"/>
<sequence>MILKSLFFSYMSELEGESLSKIDILMATYNGGQYISQQIESILNQEFKEFNLIVCDDQSTDNTVEIIKEYMNKDSRISLHVNDQNLGYNQNFMKLINLSTAPFFSIADQDDIWNSNQLKDLYQAIIKKDVDIVYGKSSYIDQFNHVVSNRPYVRNIDVKVPYLLFEDNIIPGRNMLVNARLKEQLFPVPTLSRTFIYDWYLAFKAVENHGIYYIDKTINQYRIHTNSVTNTDAYSPLKEKSFREKLMYIENLRIEAIKNRLNRIEVFKTFLKDQVAVEEYATYVDSLKKTRFINFHFANFFKYMKVRTLHYQIIFFIILHLPFLYRVFIMKYVNESRRSYEG</sequence>
<keyword evidence="5" id="KW-1185">Reference proteome</keyword>
<evidence type="ECO:0000313" key="5">
    <source>
        <dbReference type="Proteomes" id="UP001058016"/>
    </source>
</evidence>
<dbReference type="Gene3D" id="3.90.550.10">
    <property type="entry name" value="Spore Coat Polysaccharide Biosynthesis Protein SpsA, Chain A"/>
    <property type="match status" value="1"/>
</dbReference>
<organism evidence="4 5">
    <name type="scientific">Turicibacter bilis</name>
    <dbReference type="NCBI Taxonomy" id="2735723"/>
    <lineage>
        <taxon>Bacteria</taxon>
        <taxon>Bacillati</taxon>
        <taxon>Bacillota</taxon>
        <taxon>Erysipelotrichia</taxon>
        <taxon>Erysipelotrichales</taxon>
        <taxon>Turicibacteraceae</taxon>
        <taxon>Turicibacter</taxon>
    </lineage>
</organism>
<dbReference type="InterPro" id="IPR050834">
    <property type="entry name" value="Glycosyltransf_2"/>
</dbReference>
<evidence type="ECO:0000256" key="1">
    <source>
        <dbReference type="ARBA" id="ARBA00006739"/>
    </source>
</evidence>
<dbReference type="Pfam" id="PF00535">
    <property type="entry name" value="Glycos_transf_2"/>
    <property type="match status" value="1"/>
</dbReference>
<name>A0ABY5JKS5_9FIRM</name>
<dbReference type="InterPro" id="IPR029044">
    <property type="entry name" value="Nucleotide-diphossugar_trans"/>
</dbReference>